<accession>A0A9D4JBJ9</accession>
<proteinExistence type="predicted"/>
<reference evidence="1" key="1">
    <citation type="journal article" date="2019" name="bioRxiv">
        <title>The Genome of the Zebra Mussel, Dreissena polymorpha: A Resource for Invasive Species Research.</title>
        <authorList>
            <person name="McCartney M.A."/>
            <person name="Auch B."/>
            <person name="Kono T."/>
            <person name="Mallez S."/>
            <person name="Zhang Y."/>
            <person name="Obille A."/>
            <person name="Becker A."/>
            <person name="Abrahante J.E."/>
            <person name="Garbe J."/>
            <person name="Badalamenti J.P."/>
            <person name="Herman A."/>
            <person name="Mangelson H."/>
            <person name="Liachko I."/>
            <person name="Sullivan S."/>
            <person name="Sone E.D."/>
            <person name="Koren S."/>
            <person name="Silverstein K.A.T."/>
            <person name="Beckman K.B."/>
            <person name="Gohl D.M."/>
        </authorList>
    </citation>
    <scope>NUCLEOTIDE SEQUENCE</scope>
    <source>
        <strain evidence="1">Duluth1</strain>
        <tissue evidence="1">Whole animal</tissue>
    </source>
</reference>
<dbReference type="AlphaFoldDB" id="A0A9D4JBJ9"/>
<dbReference type="Proteomes" id="UP000828390">
    <property type="component" value="Unassembled WGS sequence"/>
</dbReference>
<name>A0A9D4JBJ9_DREPO</name>
<keyword evidence="2" id="KW-1185">Reference proteome</keyword>
<reference evidence="1" key="2">
    <citation type="submission" date="2020-11" db="EMBL/GenBank/DDBJ databases">
        <authorList>
            <person name="McCartney M.A."/>
            <person name="Auch B."/>
            <person name="Kono T."/>
            <person name="Mallez S."/>
            <person name="Becker A."/>
            <person name="Gohl D.M."/>
            <person name="Silverstein K.A.T."/>
            <person name="Koren S."/>
            <person name="Bechman K.B."/>
            <person name="Herman A."/>
            <person name="Abrahante J.E."/>
            <person name="Garbe J."/>
        </authorList>
    </citation>
    <scope>NUCLEOTIDE SEQUENCE</scope>
    <source>
        <strain evidence="1">Duluth1</strain>
        <tissue evidence="1">Whole animal</tissue>
    </source>
</reference>
<gene>
    <name evidence="1" type="ORF">DPMN_155647</name>
</gene>
<comment type="caution">
    <text evidence="1">The sequence shown here is derived from an EMBL/GenBank/DDBJ whole genome shotgun (WGS) entry which is preliminary data.</text>
</comment>
<organism evidence="1 2">
    <name type="scientific">Dreissena polymorpha</name>
    <name type="common">Zebra mussel</name>
    <name type="synonym">Mytilus polymorpha</name>
    <dbReference type="NCBI Taxonomy" id="45954"/>
    <lineage>
        <taxon>Eukaryota</taxon>
        <taxon>Metazoa</taxon>
        <taxon>Spiralia</taxon>
        <taxon>Lophotrochozoa</taxon>
        <taxon>Mollusca</taxon>
        <taxon>Bivalvia</taxon>
        <taxon>Autobranchia</taxon>
        <taxon>Heteroconchia</taxon>
        <taxon>Euheterodonta</taxon>
        <taxon>Imparidentia</taxon>
        <taxon>Neoheterodontei</taxon>
        <taxon>Myida</taxon>
        <taxon>Dreissenoidea</taxon>
        <taxon>Dreissenidae</taxon>
        <taxon>Dreissena</taxon>
    </lineage>
</organism>
<evidence type="ECO:0000313" key="1">
    <source>
        <dbReference type="EMBL" id="KAH3801982.1"/>
    </source>
</evidence>
<sequence length="103" mass="12054">MSPWTPWSGPLQQTCDENELHTRNRMSWMHPHSNHQYLIDYVILRKSYRRDEHCQVKDCQLQAFLCKCSGSALDWALLRKLIYATTTDTLGTRNTMTGLMIGH</sequence>
<protein>
    <submittedName>
        <fullName evidence="1">Uncharacterized protein</fullName>
    </submittedName>
</protein>
<evidence type="ECO:0000313" key="2">
    <source>
        <dbReference type="Proteomes" id="UP000828390"/>
    </source>
</evidence>
<dbReference type="EMBL" id="JAIWYP010000007">
    <property type="protein sequence ID" value="KAH3801982.1"/>
    <property type="molecule type" value="Genomic_DNA"/>
</dbReference>